<evidence type="ECO:0000256" key="1">
    <source>
        <dbReference type="ARBA" id="ARBA00004651"/>
    </source>
</evidence>
<feature type="transmembrane region" description="Helical" evidence="7">
    <location>
        <begin position="118"/>
        <end position="142"/>
    </location>
</feature>
<dbReference type="PROSITE" id="PS50262">
    <property type="entry name" value="G_PROTEIN_RECEP_F1_2"/>
    <property type="match status" value="1"/>
</dbReference>
<dbReference type="PRINTS" id="PR00237">
    <property type="entry name" value="GPCRRHODOPSN"/>
</dbReference>
<comment type="subcellular location">
    <subcellularLocation>
        <location evidence="1">Cell membrane</location>
        <topology evidence="1">Multi-pass membrane protein</topology>
    </subcellularLocation>
</comment>
<dbReference type="SUPFAM" id="SSF81321">
    <property type="entry name" value="Family A G protein-coupled receptor-like"/>
    <property type="match status" value="1"/>
</dbReference>
<accession>A0A9Q1CNH5</accession>
<evidence type="ECO:0000256" key="6">
    <source>
        <dbReference type="ARBA" id="ARBA00023170"/>
    </source>
</evidence>
<dbReference type="GO" id="GO:0042277">
    <property type="term" value="F:peptide binding"/>
    <property type="evidence" value="ECO:0007669"/>
    <property type="project" value="TreeGrafter"/>
</dbReference>
<evidence type="ECO:0000313" key="9">
    <source>
        <dbReference type="EMBL" id="KAJ8047659.1"/>
    </source>
</evidence>
<keyword evidence="3 7" id="KW-0812">Transmembrane</keyword>
<keyword evidence="5 7" id="KW-0472">Membrane</keyword>
<dbReference type="GO" id="GO:0032870">
    <property type="term" value="P:cellular response to hormone stimulus"/>
    <property type="evidence" value="ECO:0007669"/>
    <property type="project" value="TreeGrafter"/>
</dbReference>
<dbReference type="EMBL" id="JAIZAY010000002">
    <property type="protein sequence ID" value="KAJ8047659.1"/>
    <property type="molecule type" value="Genomic_DNA"/>
</dbReference>
<evidence type="ECO:0000256" key="3">
    <source>
        <dbReference type="ARBA" id="ARBA00022692"/>
    </source>
</evidence>
<evidence type="ECO:0000256" key="5">
    <source>
        <dbReference type="ARBA" id="ARBA00023136"/>
    </source>
</evidence>
<dbReference type="Proteomes" id="UP001152320">
    <property type="component" value="Chromosome 2"/>
</dbReference>
<feature type="domain" description="G-protein coupled receptors family 1 profile" evidence="8">
    <location>
        <begin position="16"/>
        <end position="382"/>
    </location>
</feature>
<feature type="transmembrane region" description="Helical" evidence="7">
    <location>
        <begin position="362"/>
        <end position="384"/>
    </location>
</feature>
<feature type="transmembrane region" description="Helical" evidence="7">
    <location>
        <begin position="329"/>
        <end position="350"/>
    </location>
</feature>
<dbReference type="GO" id="GO:0005886">
    <property type="term" value="C:plasma membrane"/>
    <property type="evidence" value="ECO:0007669"/>
    <property type="project" value="UniProtKB-SubCell"/>
</dbReference>
<feature type="transmembrane region" description="Helical" evidence="7">
    <location>
        <begin position="38"/>
        <end position="57"/>
    </location>
</feature>
<dbReference type="Gene3D" id="1.20.1070.10">
    <property type="entry name" value="Rhodopsin 7-helix transmembrane proteins"/>
    <property type="match status" value="1"/>
</dbReference>
<dbReference type="GO" id="GO:0004930">
    <property type="term" value="F:G protein-coupled receptor activity"/>
    <property type="evidence" value="ECO:0007669"/>
    <property type="project" value="InterPro"/>
</dbReference>
<evidence type="ECO:0000256" key="4">
    <source>
        <dbReference type="ARBA" id="ARBA00022989"/>
    </source>
</evidence>
<dbReference type="OrthoDB" id="6435638at2759"/>
<keyword evidence="10" id="KW-1185">Reference proteome</keyword>
<dbReference type="PANTHER" id="PTHR24241:SF76">
    <property type="entry name" value="NEUROPEPTIDE SIFAMIDE RECEPTOR"/>
    <property type="match status" value="1"/>
</dbReference>
<evidence type="ECO:0000313" key="10">
    <source>
        <dbReference type="Proteomes" id="UP001152320"/>
    </source>
</evidence>
<feature type="transmembrane region" description="Helical" evidence="7">
    <location>
        <begin position="154"/>
        <end position="184"/>
    </location>
</feature>
<dbReference type="InterPro" id="IPR000276">
    <property type="entry name" value="GPCR_Rhodpsn"/>
</dbReference>
<keyword evidence="2" id="KW-1003">Cell membrane</keyword>
<dbReference type="Pfam" id="PF00001">
    <property type="entry name" value="7tm_1"/>
    <property type="match status" value="1"/>
</dbReference>
<organism evidence="9 10">
    <name type="scientific">Holothuria leucospilota</name>
    <name type="common">Black long sea cucumber</name>
    <name type="synonym">Mertensiothuria leucospilota</name>
    <dbReference type="NCBI Taxonomy" id="206669"/>
    <lineage>
        <taxon>Eukaryota</taxon>
        <taxon>Metazoa</taxon>
        <taxon>Echinodermata</taxon>
        <taxon>Eleutherozoa</taxon>
        <taxon>Echinozoa</taxon>
        <taxon>Holothuroidea</taxon>
        <taxon>Aspidochirotacea</taxon>
        <taxon>Aspidochirotida</taxon>
        <taxon>Holothuriidae</taxon>
        <taxon>Holothuria</taxon>
    </lineage>
</organism>
<dbReference type="AlphaFoldDB" id="A0A9Q1CNH5"/>
<dbReference type="InterPro" id="IPR017452">
    <property type="entry name" value="GPCR_Rhodpsn_7TM"/>
</dbReference>
<dbReference type="PANTHER" id="PTHR24241">
    <property type="entry name" value="NEUROPEPTIDE RECEPTOR-RELATED G-PROTEIN COUPLED RECEPTOR"/>
    <property type="match status" value="1"/>
</dbReference>
<evidence type="ECO:0000256" key="2">
    <source>
        <dbReference type="ARBA" id="ARBA00022475"/>
    </source>
</evidence>
<feature type="transmembrane region" description="Helical" evidence="7">
    <location>
        <begin position="6"/>
        <end position="26"/>
    </location>
</feature>
<proteinExistence type="predicted"/>
<evidence type="ECO:0000259" key="8">
    <source>
        <dbReference type="PROSITE" id="PS50262"/>
    </source>
</evidence>
<protein>
    <submittedName>
        <fullName evidence="9">Histamine H4 receptor</fullName>
    </submittedName>
</protein>
<evidence type="ECO:0000256" key="7">
    <source>
        <dbReference type="SAM" id="Phobius"/>
    </source>
</evidence>
<sequence>MFATTLSVIGCIAVLGNGLIVLAHSTKKEIRKVYFNNYILNLAIVDFMIGTVAIPVFVRVLTAKEGIDPYRSVIPYLYWATTILFYASVVTTVLMSYDRYRLVSDPLKYQVNSSRKKSVRMVVSIWCVSATSAILINSSVLISASYAMECSKTWFARLLGIFVVFYNYLFPLFAIISLNIFVFYKLKVRSRMFYATATSAASGLVENRAKPETGCLEAREMDTIHGKEEIQDDMLSSLKADPISNFENVATGEHKHTENIKISTVNNESEMGIHFTLDGSSANLKINPYSTPSQLNSSQLSHSSKVLALYTNESESVRMRKLNQAGRQLFLIVSAFIMCWLPFQTFLLSSGKRGWNFEGKHIWLLITEIFFCANSAINSFLYLLTSKRHKRQVHEIVCLKAIRRH</sequence>
<feature type="transmembrane region" description="Helical" evidence="7">
    <location>
        <begin position="77"/>
        <end position="97"/>
    </location>
</feature>
<keyword evidence="4 7" id="KW-1133">Transmembrane helix</keyword>
<name>A0A9Q1CNH5_HOLLE</name>
<dbReference type="CDD" id="cd00637">
    <property type="entry name" value="7tm_classA_rhodopsin-like"/>
    <property type="match status" value="1"/>
</dbReference>
<keyword evidence="6 9" id="KW-0675">Receptor</keyword>
<comment type="caution">
    <text evidence="9">The sequence shown here is derived from an EMBL/GenBank/DDBJ whole genome shotgun (WGS) entry which is preliminary data.</text>
</comment>
<reference evidence="9" key="1">
    <citation type="submission" date="2021-10" db="EMBL/GenBank/DDBJ databases">
        <title>Tropical sea cucumber genome reveals ecological adaptation and Cuvierian tubules defense mechanism.</title>
        <authorList>
            <person name="Chen T."/>
        </authorList>
    </citation>
    <scope>NUCLEOTIDE SEQUENCE</scope>
    <source>
        <strain evidence="9">Nanhai2018</strain>
        <tissue evidence="9">Muscle</tissue>
    </source>
</reference>
<gene>
    <name evidence="9" type="ORF">HOLleu_06710</name>
</gene>